<dbReference type="PANTHER" id="PTHR23097:SF181">
    <property type="entry name" value="CASPASE-8-LIKE"/>
    <property type="match status" value="1"/>
</dbReference>
<feature type="compositionally biased region" description="Basic and acidic residues" evidence="9">
    <location>
        <begin position="215"/>
        <end position="225"/>
    </location>
</feature>
<feature type="compositionally biased region" description="Polar residues" evidence="9">
    <location>
        <begin position="146"/>
        <end position="164"/>
    </location>
</feature>
<reference evidence="12" key="1">
    <citation type="submission" date="2022-08" db="UniProtKB">
        <authorList>
            <consortium name="EnsemblMetazoa"/>
        </authorList>
    </citation>
    <scope>IDENTIFICATION</scope>
    <source>
        <strain evidence="12">05x7-T-G4-1.051#20</strain>
    </source>
</reference>
<feature type="repeat" description="TNFR-Cys" evidence="8">
    <location>
        <begin position="85"/>
        <end position="124"/>
    </location>
</feature>
<keyword evidence="3" id="KW-0053">Apoptosis</keyword>
<dbReference type="InterPro" id="IPR011029">
    <property type="entry name" value="DEATH-like_dom_sf"/>
</dbReference>
<evidence type="ECO:0000259" key="11">
    <source>
        <dbReference type="PROSITE" id="PS50050"/>
    </source>
</evidence>
<dbReference type="GO" id="GO:0005576">
    <property type="term" value="C:extracellular region"/>
    <property type="evidence" value="ECO:0007669"/>
    <property type="project" value="UniProtKB-SubCell"/>
</dbReference>
<keyword evidence="5" id="KW-0677">Repeat</keyword>
<dbReference type="InterPro" id="IPR052459">
    <property type="entry name" value="TNFRSF_decoy_receptor"/>
</dbReference>
<keyword evidence="7" id="KW-0325">Glycoprotein</keyword>
<evidence type="ECO:0000256" key="5">
    <source>
        <dbReference type="ARBA" id="ARBA00022737"/>
    </source>
</evidence>
<proteinExistence type="predicted"/>
<feature type="domain" description="TNFR-Cys" evidence="11">
    <location>
        <begin position="85"/>
        <end position="124"/>
    </location>
</feature>
<sequence length="385" mass="43973">MKGDMKMLSSGVLRMMLFIMVWSIQGVEGKPMCDPEDHKYYHFQGNMCLQCDKCLPGEEAISLEDWNLERSNPEKGPTECRRCRKCQSGTYSDKRSYKCEPCRNCTLYNQYQVRQCTATSNTVCDGVRPTTPSCYFTRKNKLCQSGRNKSSQEVPPGSSESDLNSDVRIDMESEDIVPLLPPNSSCSQSCTKSLELEIHETNLYLEDSHSAGVPADDKDSLHDLDTDGPSGINFSGRIRFYRQWSYPFDEKNKRDYHGVMQKDQPLTAIGQVSKDDVSVEYRETTSILELTDKHLNRISKYLAVRNLFTNVARDFGMEEEDIQAVKIDCAKENSIKETAYQMLLQIKKKRGKITLQELQSSLQNHGVGVWEKVNKVLHQTCSKER</sequence>
<name>A0A8W8LDD0_MAGGI</name>
<dbReference type="GO" id="GO:0006915">
    <property type="term" value="P:apoptotic process"/>
    <property type="evidence" value="ECO:0007669"/>
    <property type="project" value="UniProtKB-KW"/>
</dbReference>
<keyword evidence="13" id="KW-1185">Reference proteome</keyword>
<dbReference type="AlphaFoldDB" id="A0A8W8LDD0"/>
<dbReference type="CDD" id="cd01670">
    <property type="entry name" value="Death"/>
    <property type="match status" value="1"/>
</dbReference>
<evidence type="ECO:0000256" key="8">
    <source>
        <dbReference type="PROSITE-ProRule" id="PRU00206"/>
    </source>
</evidence>
<dbReference type="Gene3D" id="2.10.50.10">
    <property type="entry name" value="Tumor Necrosis Factor Receptor, subunit A, domain 2"/>
    <property type="match status" value="1"/>
</dbReference>
<dbReference type="SMART" id="SM00208">
    <property type="entry name" value="TNFR"/>
    <property type="match status" value="2"/>
</dbReference>
<dbReference type="InterPro" id="IPR001368">
    <property type="entry name" value="TNFR/NGFR_Cys_rich_reg"/>
</dbReference>
<accession>A0A8W8LDD0</accession>
<feature type="region of interest" description="Disordered" evidence="9">
    <location>
        <begin position="146"/>
        <end position="166"/>
    </location>
</feature>
<keyword evidence="4 10" id="KW-0732">Signal</keyword>
<evidence type="ECO:0000256" key="9">
    <source>
        <dbReference type="SAM" id="MobiDB-lite"/>
    </source>
</evidence>
<dbReference type="Pfam" id="PF00020">
    <property type="entry name" value="TNFR_c6"/>
    <property type="match status" value="1"/>
</dbReference>
<evidence type="ECO:0000313" key="12">
    <source>
        <dbReference type="EnsemblMetazoa" id="G27595.1:cds"/>
    </source>
</evidence>
<evidence type="ECO:0000256" key="10">
    <source>
        <dbReference type="SAM" id="SignalP"/>
    </source>
</evidence>
<keyword evidence="6" id="KW-1015">Disulfide bond</keyword>
<evidence type="ECO:0000256" key="2">
    <source>
        <dbReference type="ARBA" id="ARBA00022525"/>
    </source>
</evidence>
<dbReference type="EnsemblMetazoa" id="G27595.1">
    <property type="protein sequence ID" value="G27595.1:cds"/>
    <property type="gene ID" value="G27595"/>
</dbReference>
<evidence type="ECO:0000313" key="13">
    <source>
        <dbReference type="Proteomes" id="UP000005408"/>
    </source>
</evidence>
<comment type="subcellular location">
    <subcellularLocation>
        <location evidence="1">Secreted</location>
    </subcellularLocation>
</comment>
<evidence type="ECO:0000256" key="7">
    <source>
        <dbReference type="ARBA" id="ARBA00023180"/>
    </source>
</evidence>
<evidence type="ECO:0000256" key="1">
    <source>
        <dbReference type="ARBA" id="ARBA00004613"/>
    </source>
</evidence>
<dbReference type="PROSITE" id="PS50050">
    <property type="entry name" value="TNFR_NGFR_2"/>
    <property type="match status" value="1"/>
</dbReference>
<feature type="signal peptide" evidence="10">
    <location>
        <begin position="1"/>
        <end position="29"/>
    </location>
</feature>
<evidence type="ECO:0000256" key="6">
    <source>
        <dbReference type="ARBA" id="ARBA00023157"/>
    </source>
</evidence>
<feature type="region of interest" description="Disordered" evidence="9">
    <location>
        <begin position="209"/>
        <end position="228"/>
    </location>
</feature>
<organism evidence="12 13">
    <name type="scientific">Magallana gigas</name>
    <name type="common">Pacific oyster</name>
    <name type="synonym">Crassostrea gigas</name>
    <dbReference type="NCBI Taxonomy" id="29159"/>
    <lineage>
        <taxon>Eukaryota</taxon>
        <taxon>Metazoa</taxon>
        <taxon>Spiralia</taxon>
        <taxon>Lophotrochozoa</taxon>
        <taxon>Mollusca</taxon>
        <taxon>Bivalvia</taxon>
        <taxon>Autobranchia</taxon>
        <taxon>Pteriomorphia</taxon>
        <taxon>Ostreida</taxon>
        <taxon>Ostreoidea</taxon>
        <taxon>Ostreidae</taxon>
        <taxon>Magallana</taxon>
    </lineage>
</organism>
<dbReference type="PROSITE" id="PS00652">
    <property type="entry name" value="TNFR_NGFR_1"/>
    <property type="match status" value="1"/>
</dbReference>
<dbReference type="Proteomes" id="UP000005408">
    <property type="component" value="Unassembled WGS sequence"/>
</dbReference>
<evidence type="ECO:0000256" key="3">
    <source>
        <dbReference type="ARBA" id="ARBA00022703"/>
    </source>
</evidence>
<protein>
    <recommendedName>
        <fullName evidence="11">TNFR-Cys domain-containing protein</fullName>
    </recommendedName>
</protein>
<feature type="chain" id="PRO_5036464952" description="TNFR-Cys domain-containing protein" evidence="10">
    <location>
        <begin position="30"/>
        <end position="385"/>
    </location>
</feature>
<keyword evidence="2" id="KW-0964">Secreted</keyword>
<dbReference type="Gene3D" id="1.10.533.10">
    <property type="entry name" value="Death Domain, Fas"/>
    <property type="match status" value="1"/>
</dbReference>
<comment type="caution">
    <text evidence="8">Lacks conserved residue(s) required for the propagation of feature annotation.</text>
</comment>
<evidence type="ECO:0000256" key="4">
    <source>
        <dbReference type="ARBA" id="ARBA00022729"/>
    </source>
</evidence>
<dbReference type="PANTHER" id="PTHR23097">
    <property type="entry name" value="TUMOR NECROSIS FACTOR RECEPTOR SUPERFAMILY MEMBER"/>
    <property type="match status" value="1"/>
</dbReference>